<gene>
    <name evidence="2" type="ORF">VW35_01075</name>
</gene>
<dbReference type="AlphaFoldDB" id="A0A0F5LEL1"/>
<keyword evidence="1" id="KW-0812">Transmembrane</keyword>
<dbReference type="Proteomes" id="UP000033514">
    <property type="component" value="Unassembled WGS sequence"/>
</dbReference>
<evidence type="ECO:0000313" key="2">
    <source>
        <dbReference type="EMBL" id="KKB80831.1"/>
    </source>
</evidence>
<organism evidence="2 3">
    <name type="scientific">Devosia soli</name>
    <dbReference type="NCBI Taxonomy" id="361041"/>
    <lineage>
        <taxon>Bacteria</taxon>
        <taxon>Pseudomonadati</taxon>
        <taxon>Pseudomonadota</taxon>
        <taxon>Alphaproteobacteria</taxon>
        <taxon>Hyphomicrobiales</taxon>
        <taxon>Devosiaceae</taxon>
        <taxon>Devosia</taxon>
    </lineage>
</organism>
<reference evidence="2 3" key="1">
    <citation type="submission" date="2015-03" db="EMBL/GenBank/DDBJ databases">
        <authorList>
            <person name="Hassan Y.I."/>
            <person name="Lepp D."/>
            <person name="Zhou T."/>
        </authorList>
    </citation>
    <scope>NUCLEOTIDE SEQUENCE [LARGE SCALE GENOMIC DNA]</scope>
    <source>
        <strain evidence="2 3">GH2-10</strain>
    </source>
</reference>
<evidence type="ECO:0000256" key="1">
    <source>
        <dbReference type="SAM" id="Phobius"/>
    </source>
</evidence>
<evidence type="ECO:0000313" key="3">
    <source>
        <dbReference type="Proteomes" id="UP000033514"/>
    </source>
</evidence>
<feature type="transmembrane region" description="Helical" evidence="1">
    <location>
        <begin position="25"/>
        <end position="45"/>
    </location>
</feature>
<sequence>MPIERETIIERPASETIVTGGGSPFGIIAGIIAAVVAVLLIVWLVNGGISTSGDSVNVDLPNVTVSN</sequence>
<keyword evidence="1" id="KW-1133">Transmembrane helix</keyword>
<dbReference type="EMBL" id="LAJG01000005">
    <property type="protein sequence ID" value="KKB80831.1"/>
    <property type="molecule type" value="Genomic_DNA"/>
</dbReference>
<dbReference type="PATRIC" id="fig|361041.3.peg.3603"/>
<keyword evidence="3" id="KW-1185">Reference proteome</keyword>
<keyword evidence="1" id="KW-0472">Membrane</keyword>
<name>A0A0F5LEL1_9HYPH</name>
<accession>A0A0F5LEL1</accession>
<comment type="caution">
    <text evidence="2">The sequence shown here is derived from an EMBL/GenBank/DDBJ whole genome shotgun (WGS) entry which is preliminary data.</text>
</comment>
<proteinExistence type="predicted"/>
<protein>
    <submittedName>
        <fullName evidence="2">Uncharacterized protein</fullName>
    </submittedName>
</protein>
<dbReference type="RefSeq" id="WP_046141184.1">
    <property type="nucleotide sequence ID" value="NZ_LAJG01000005.1"/>
</dbReference>